<evidence type="ECO:0000259" key="1">
    <source>
        <dbReference type="Pfam" id="PF01471"/>
    </source>
</evidence>
<accession>A0A6H2BZJ2</accession>
<dbReference type="InterPro" id="IPR036365">
    <property type="entry name" value="PGBD-like_sf"/>
</dbReference>
<dbReference type="InterPro" id="IPR038765">
    <property type="entry name" value="Papain-like_cys_pep_sf"/>
</dbReference>
<name>A0A6H2BZJ2_DOLFA</name>
<dbReference type="KEGG" id="dfs:HGD76_10310"/>
<dbReference type="InterPro" id="IPR007921">
    <property type="entry name" value="CHAP_dom"/>
</dbReference>
<feature type="domain" description="Peptidoglycan binding-like" evidence="1">
    <location>
        <begin position="186"/>
        <end position="241"/>
    </location>
</feature>
<evidence type="ECO:0000313" key="4">
    <source>
        <dbReference type="Proteomes" id="UP000502433"/>
    </source>
</evidence>
<sequence length="244" mass="26976">MTTAKKVLSIAASQLGISESPTGTNRVKYNEWYGINGIPWCATFVSWVLDKAGLTELRGVQNERGSAYCPYIEEYYRQQGRWQSVPQVGAIVLFDWGGDGVSDHIGFVERVINLREVITIEGNTSVIDNSNGGQVQRRSRSSSQIRGYGIPLYQGENGPLDLNELSYEELGEPQLYLTSPMINGVIVKHVQKRLLQLGYSVGVDGSDGFYGSDTEAAVKLFQKAKGLEVDGWVGRNTWTALFKV</sequence>
<organism evidence="3 4">
    <name type="scientific">Dolichospermum flos-aquae CCAP 1403/13F</name>
    <dbReference type="NCBI Taxonomy" id="315271"/>
    <lineage>
        <taxon>Bacteria</taxon>
        <taxon>Bacillati</taxon>
        <taxon>Cyanobacteriota</taxon>
        <taxon>Cyanophyceae</taxon>
        <taxon>Nostocales</taxon>
        <taxon>Aphanizomenonaceae</taxon>
        <taxon>Dolichospermum</taxon>
    </lineage>
</organism>
<dbReference type="SUPFAM" id="SSF54001">
    <property type="entry name" value="Cysteine proteinases"/>
    <property type="match status" value="1"/>
</dbReference>
<proteinExistence type="predicted"/>
<dbReference type="Pfam" id="PF01471">
    <property type="entry name" value="PG_binding_1"/>
    <property type="match status" value="1"/>
</dbReference>
<dbReference type="RefSeq" id="WP_168695721.1">
    <property type="nucleotide sequence ID" value="NZ_CP051206.1"/>
</dbReference>
<dbReference type="Pfam" id="PF05257">
    <property type="entry name" value="CHAP"/>
    <property type="match status" value="1"/>
</dbReference>
<protein>
    <submittedName>
        <fullName evidence="3">CHAP domain-containing protein</fullName>
    </submittedName>
</protein>
<reference evidence="3 4" key="2">
    <citation type="submission" date="2020-04" db="EMBL/GenBank/DDBJ databases">
        <authorList>
            <person name="Fomenkov A."/>
            <person name="Anton B.P."/>
            <person name="Roberts R.J."/>
        </authorList>
    </citation>
    <scope>NUCLEOTIDE SEQUENCE [LARGE SCALE GENOMIC DNA]</scope>
    <source>
        <strain evidence="3 4">CCAP 1403/13f</strain>
    </source>
</reference>
<dbReference type="InterPro" id="IPR036366">
    <property type="entry name" value="PGBDSf"/>
</dbReference>
<dbReference type="Gene3D" id="1.10.101.10">
    <property type="entry name" value="PGBD-like superfamily/PGBD"/>
    <property type="match status" value="1"/>
</dbReference>
<dbReference type="AlphaFoldDB" id="A0A6H2BZJ2"/>
<feature type="domain" description="Peptidase C51" evidence="2">
    <location>
        <begin position="36"/>
        <end position="123"/>
    </location>
</feature>
<dbReference type="Proteomes" id="UP000502433">
    <property type="component" value="Chromosome"/>
</dbReference>
<gene>
    <name evidence="3" type="ORF">HGD76_10310</name>
</gene>
<dbReference type="EMBL" id="CP051206">
    <property type="protein sequence ID" value="QJB44511.1"/>
    <property type="molecule type" value="Genomic_DNA"/>
</dbReference>
<dbReference type="InterPro" id="IPR002477">
    <property type="entry name" value="Peptidoglycan-bd-like"/>
</dbReference>
<reference evidence="3 4" key="1">
    <citation type="submission" date="2020-04" db="EMBL/GenBank/DDBJ databases">
        <title>Genome-Wide Identification of 5-Methylcytosine Sites in Bacterial Genomes By High-Throughput Sequencing of MspJI Restriction Fragments.</title>
        <authorList>
            <person name="Wu V."/>
        </authorList>
    </citation>
    <scope>NUCLEOTIDE SEQUENCE [LARGE SCALE GENOMIC DNA]</scope>
    <source>
        <strain evidence="3 4">CCAP 1403/13f</strain>
    </source>
</reference>
<evidence type="ECO:0000259" key="2">
    <source>
        <dbReference type="Pfam" id="PF05257"/>
    </source>
</evidence>
<evidence type="ECO:0000313" key="3">
    <source>
        <dbReference type="EMBL" id="QJB44511.1"/>
    </source>
</evidence>
<dbReference type="SUPFAM" id="SSF47090">
    <property type="entry name" value="PGBD-like"/>
    <property type="match status" value="1"/>
</dbReference>